<reference evidence="1 2" key="1">
    <citation type="journal article" date="2019" name="Sci. Rep.">
        <title>A high-quality genome of Eragrostis curvula grass provides insights into Poaceae evolution and supports new strategies to enhance forage quality.</title>
        <authorList>
            <person name="Carballo J."/>
            <person name="Santos B.A.C.M."/>
            <person name="Zappacosta D."/>
            <person name="Garbus I."/>
            <person name="Selva J.P."/>
            <person name="Gallo C.A."/>
            <person name="Diaz A."/>
            <person name="Albertini E."/>
            <person name="Caccamo M."/>
            <person name="Echenique V."/>
        </authorList>
    </citation>
    <scope>NUCLEOTIDE SEQUENCE [LARGE SCALE GENOMIC DNA]</scope>
    <source>
        <strain evidence="2">cv. Victoria</strain>
        <tissue evidence="1">Leaf</tissue>
    </source>
</reference>
<dbReference type="AlphaFoldDB" id="A0A5J9TYT1"/>
<sequence length="231" mass="25814">MDQIRVVNVGYEPCSEDKASDRHDGSTHNISMRKPCDMVRSGEATPMSSGRRERDTKGACNNSFFCVTNDHRHHWQYSTMKKLLCVVLVASLLLDTLAGASSSPPLASSLSRQQAQVLGRKGRELGQLAYQHEQNSENSEISSYVRPQELVDFPFHYLRKERSKCTGRYLDGSSFVAVQEVVMEVKKPAEKKAAWTDHGDDGKEKGLIYNADYEGVAMHAGPPPKHKHPKP</sequence>
<dbReference type="Gramene" id="TVU16425">
    <property type="protein sequence ID" value="TVU16425"/>
    <property type="gene ID" value="EJB05_39987"/>
</dbReference>
<dbReference type="EMBL" id="RWGY01000031">
    <property type="protein sequence ID" value="TVU16425.1"/>
    <property type="molecule type" value="Genomic_DNA"/>
</dbReference>
<feature type="non-terminal residue" evidence="1">
    <location>
        <position position="1"/>
    </location>
</feature>
<dbReference type="Proteomes" id="UP000324897">
    <property type="component" value="Unassembled WGS sequence"/>
</dbReference>
<accession>A0A5J9TYT1</accession>
<proteinExistence type="predicted"/>
<name>A0A5J9TYT1_9POAL</name>
<dbReference type="OrthoDB" id="691572at2759"/>
<comment type="caution">
    <text evidence="1">The sequence shown here is derived from an EMBL/GenBank/DDBJ whole genome shotgun (WGS) entry which is preliminary data.</text>
</comment>
<organism evidence="1 2">
    <name type="scientific">Eragrostis curvula</name>
    <name type="common">weeping love grass</name>
    <dbReference type="NCBI Taxonomy" id="38414"/>
    <lineage>
        <taxon>Eukaryota</taxon>
        <taxon>Viridiplantae</taxon>
        <taxon>Streptophyta</taxon>
        <taxon>Embryophyta</taxon>
        <taxon>Tracheophyta</taxon>
        <taxon>Spermatophyta</taxon>
        <taxon>Magnoliopsida</taxon>
        <taxon>Liliopsida</taxon>
        <taxon>Poales</taxon>
        <taxon>Poaceae</taxon>
        <taxon>PACMAD clade</taxon>
        <taxon>Chloridoideae</taxon>
        <taxon>Eragrostideae</taxon>
        <taxon>Eragrostidinae</taxon>
        <taxon>Eragrostis</taxon>
    </lineage>
</organism>
<gene>
    <name evidence="1" type="ORF">EJB05_39987</name>
</gene>
<evidence type="ECO:0000313" key="2">
    <source>
        <dbReference type="Proteomes" id="UP000324897"/>
    </source>
</evidence>
<evidence type="ECO:0000313" key="1">
    <source>
        <dbReference type="EMBL" id="TVU16425.1"/>
    </source>
</evidence>
<keyword evidence="2" id="KW-1185">Reference proteome</keyword>
<protein>
    <submittedName>
        <fullName evidence="1">Uncharacterized protein</fullName>
    </submittedName>
</protein>